<evidence type="ECO:0000313" key="2">
    <source>
        <dbReference type="Proteomes" id="UP000271889"/>
    </source>
</evidence>
<keyword evidence="2" id="KW-1185">Reference proteome</keyword>
<reference evidence="1 2" key="1">
    <citation type="submission" date="2018-11" db="EMBL/GenBank/DDBJ databases">
        <authorList>
            <consortium name="Pathogen Informatics"/>
        </authorList>
    </citation>
    <scope>NUCLEOTIDE SEQUENCE [LARGE SCALE GENOMIC DNA]</scope>
</reference>
<dbReference type="AlphaFoldDB" id="A0A3P6TCF7"/>
<evidence type="ECO:0000313" key="1">
    <source>
        <dbReference type="EMBL" id="VDK78495.1"/>
    </source>
</evidence>
<dbReference type="Proteomes" id="UP000271889">
    <property type="component" value="Unassembled WGS sequence"/>
</dbReference>
<protein>
    <submittedName>
        <fullName evidence="1">Uncharacterized protein</fullName>
    </submittedName>
</protein>
<accession>A0A3P6TCF7</accession>
<dbReference type="EMBL" id="UYRV01025995">
    <property type="protein sequence ID" value="VDK78495.1"/>
    <property type="molecule type" value="Genomic_DNA"/>
</dbReference>
<sequence length="229" mass="26363">MCKRHARFWSHFRSNITVHRNLVFGKAEELEELAVDAQILSLTLSLSEHDYNTTMQEEESIRKQCDDIIRVKPDLVFTERVFLILLPCMENRLSIVTFGKIFEKYLYNRALDAYALRLDDTDELLTETGENGINLSGGHGIALASIRGQLFSSPIGNEFEETRPVYLATNELAFLKHPTLVTVMKNGFEEWNGSTRGILPRIDAVWKIHSPCWRNVKGNMNQEKEEMKD</sequence>
<organism evidence="1 2">
    <name type="scientific">Cylicostephanus goldi</name>
    <name type="common">Nematode worm</name>
    <dbReference type="NCBI Taxonomy" id="71465"/>
    <lineage>
        <taxon>Eukaryota</taxon>
        <taxon>Metazoa</taxon>
        <taxon>Ecdysozoa</taxon>
        <taxon>Nematoda</taxon>
        <taxon>Chromadorea</taxon>
        <taxon>Rhabditida</taxon>
        <taxon>Rhabditina</taxon>
        <taxon>Rhabditomorpha</taxon>
        <taxon>Strongyloidea</taxon>
        <taxon>Strongylidae</taxon>
        <taxon>Cylicostephanus</taxon>
    </lineage>
</organism>
<proteinExistence type="predicted"/>
<gene>
    <name evidence="1" type="ORF">CGOC_LOCUS7465</name>
</gene>
<name>A0A3P6TCF7_CYLGO</name>
<dbReference type="OrthoDB" id="5876256at2759"/>